<dbReference type="AlphaFoldDB" id="A0AAV0WSY5"/>
<dbReference type="EMBL" id="CARXXK010000002">
    <property type="protein sequence ID" value="CAI6359035.1"/>
    <property type="molecule type" value="Genomic_DNA"/>
</dbReference>
<protein>
    <submittedName>
        <fullName evidence="1">Uncharacterized protein</fullName>
    </submittedName>
</protein>
<comment type="caution">
    <text evidence="1">The sequence shown here is derived from an EMBL/GenBank/DDBJ whole genome shotgun (WGS) entry which is preliminary data.</text>
</comment>
<gene>
    <name evidence="1" type="ORF">MEUPH1_LOCUS14486</name>
</gene>
<accession>A0AAV0WSY5</accession>
<organism evidence="1 2">
    <name type="scientific">Macrosiphum euphorbiae</name>
    <name type="common">potato aphid</name>
    <dbReference type="NCBI Taxonomy" id="13131"/>
    <lineage>
        <taxon>Eukaryota</taxon>
        <taxon>Metazoa</taxon>
        <taxon>Ecdysozoa</taxon>
        <taxon>Arthropoda</taxon>
        <taxon>Hexapoda</taxon>
        <taxon>Insecta</taxon>
        <taxon>Pterygota</taxon>
        <taxon>Neoptera</taxon>
        <taxon>Paraneoptera</taxon>
        <taxon>Hemiptera</taxon>
        <taxon>Sternorrhyncha</taxon>
        <taxon>Aphidomorpha</taxon>
        <taxon>Aphidoidea</taxon>
        <taxon>Aphididae</taxon>
        <taxon>Macrosiphini</taxon>
        <taxon>Macrosiphum</taxon>
    </lineage>
</organism>
<name>A0AAV0WSY5_9HEMI</name>
<keyword evidence="2" id="KW-1185">Reference proteome</keyword>
<reference evidence="1 2" key="1">
    <citation type="submission" date="2023-01" db="EMBL/GenBank/DDBJ databases">
        <authorList>
            <person name="Whitehead M."/>
        </authorList>
    </citation>
    <scope>NUCLEOTIDE SEQUENCE [LARGE SCALE GENOMIC DNA]</scope>
</reference>
<proteinExistence type="predicted"/>
<sequence length="121" mass="14042">MCSTSFVEIHDSVEVFEQLLPAAHPCLKEMISWTDIETSTNAHILLLSLEQCKFNVGSIVLKNIFHNFSTQSFYAYLFLQKPNIDLIQALEYVDNVVRQIHTVRNNADEEFSKCFDELQRK</sequence>
<dbReference type="Proteomes" id="UP001160148">
    <property type="component" value="Unassembled WGS sequence"/>
</dbReference>
<evidence type="ECO:0000313" key="2">
    <source>
        <dbReference type="Proteomes" id="UP001160148"/>
    </source>
</evidence>
<evidence type="ECO:0000313" key="1">
    <source>
        <dbReference type="EMBL" id="CAI6359035.1"/>
    </source>
</evidence>